<dbReference type="PATRIC" id="fig|66430.4.peg.3948"/>
<dbReference type="InterPro" id="IPR005754">
    <property type="entry name" value="Sortase"/>
</dbReference>
<dbReference type="Proteomes" id="UP000035932">
    <property type="component" value="Unassembled WGS sequence"/>
</dbReference>
<comment type="caution">
    <text evidence="4">The sequence shown here is derived from an EMBL/GenBank/DDBJ whole genome shotgun (WGS) entry which is preliminary data.</text>
</comment>
<evidence type="ECO:0000313" key="4">
    <source>
        <dbReference type="EMBL" id="KMO98493.1"/>
    </source>
</evidence>
<keyword evidence="1" id="KW-0378">Hydrolase</keyword>
<dbReference type="AlphaFoldDB" id="A0A0J6XUU4"/>
<dbReference type="SUPFAM" id="SSF63817">
    <property type="entry name" value="Sortase"/>
    <property type="match status" value="1"/>
</dbReference>
<feature type="region of interest" description="Disordered" evidence="2">
    <location>
        <begin position="37"/>
        <end position="63"/>
    </location>
</feature>
<protein>
    <recommendedName>
        <fullName evidence="6">Peptidase C60</fullName>
    </recommendedName>
</protein>
<evidence type="ECO:0000256" key="2">
    <source>
        <dbReference type="SAM" id="MobiDB-lite"/>
    </source>
</evidence>
<proteinExistence type="predicted"/>
<dbReference type="EMBL" id="LFML01000029">
    <property type="protein sequence ID" value="KMO98493.1"/>
    <property type="molecule type" value="Genomic_DNA"/>
</dbReference>
<evidence type="ECO:0008006" key="6">
    <source>
        <dbReference type="Google" id="ProtNLM"/>
    </source>
</evidence>
<sequence>MPEQRPTPSRRGGRARRAAALAGAAALGAVLATGCSQAAGSPAAGGAGTAGAAPANATAASALPPSVPDRIEIPDLKVDAPLDTVGLDAQGVMQEPDFAKPDDAAWYKDGPTPGEPGAAAIVGHMDTPRAPKAVFFNLKTLKRDEKIEVHRVDGTTAVFAVDEVGTYKKDAFPTDKVYGDTHGSAALRLITCGGNLTADRHWDSNVVVYAHLTGRA</sequence>
<gene>
    <name evidence="4" type="ORF">ACS04_07910</name>
</gene>
<reference evidence="4 5" key="1">
    <citation type="submission" date="2015-06" db="EMBL/GenBank/DDBJ databases">
        <title>Recapitulation of the evolution of biosynthetic gene clusters reveals hidden chemical diversity on bacterial genomes.</title>
        <authorList>
            <person name="Cruz-Morales P."/>
            <person name="Martinez-Guerrero C."/>
            <person name="Morales-Escalante M.A."/>
            <person name="Yanez-Guerra L.A."/>
            <person name="Kopp J.F."/>
            <person name="Feldmann J."/>
            <person name="Ramos-Aboites H.E."/>
            <person name="Barona-Gomez F."/>
        </authorList>
    </citation>
    <scope>NUCLEOTIDE SEQUENCE [LARGE SCALE GENOMIC DNA]</scope>
    <source>
        <strain evidence="4 5">ATCC 31245</strain>
    </source>
</reference>
<dbReference type="NCBIfam" id="NF033748">
    <property type="entry name" value="class_F_sortase"/>
    <property type="match status" value="1"/>
</dbReference>
<evidence type="ECO:0000256" key="1">
    <source>
        <dbReference type="ARBA" id="ARBA00022801"/>
    </source>
</evidence>
<feature type="signal peptide" evidence="3">
    <location>
        <begin position="1"/>
        <end position="38"/>
    </location>
</feature>
<dbReference type="InterPro" id="IPR023365">
    <property type="entry name" value="Sortase_dom-sf"/>
</dbReference>
<name>A0A0J6XUU4_9ACTN</name>
<dbReference type="GO" id="GO:0016787">
    <property type="term" value="F:hydrolase activity"/>
    <property type="evidence" value="ECO:0007669"/>
    <property type="project" value="UniProtKB-KW"/>
</dbReference>
<accession>A0A0J6XUU4</accession>
<dbReference type="RefSeq" id="WP_048475805.1">
    <property type="nucleotide sequence ID" value="NZ_JBIRUD010000002.1"/>
</dbReference>
<organism evidence="4 5">
    <name type="scientific">Streptomyces roseus</name>
    <dbReference type="NCBI Taxonomy" id="66430"/>
    <lineage>
        <taxon>Bacteria</taxon>
        <taxon>Bacillati</taxon>
        <taxon>Actinomycetota</taxon>
        <taxon>Actinomycetes</taxon>
        <taxon>Kitasatosporales</taxon>
        <taxon>Streptomycetaceae</taxon>
        <taxon>Streptomyces</taxon>
    </lineage>
</organism>
<dbReference type="STRING" id="66430.ACS04_07910"/>
<evidence type="ECO:0000256" key="3">
    <source>
        <dbReference type="SAM" id="SignalP"/>
    </source>
</evidence>
<evidence type="ECO:0000313" key="5">
    <source>
        <dbReference type="Proteomes" id="UP000035932"/>
    </source>
</evidence>
<keyword evidence="5" id="KW-1185">Reference proteome</keyword>
<keyword evidence="3" id="KW-0732">Signal</keyword>
<feature type="chain" id="PRO_5005284769" description="Peptidase C60" evidence="3">
    <location>
        <begin position="39"/>
        <end position="216"/>
    </location>
</feature>
<dbReference type="CDD" id="cd05829">
    <property type="entry name" value="Sortase_F"/>
    <property type="match status" value="1"/>
</dbReference>
<feature type="compositionally biased region" description="Low complexity" evidence="2">
    <location>
        <begin position="50"/>
        <end position="62"/>
    </location>
</feature>
<dbReference type="Pfam" id="PF04203">
    <property type="entry name" value="Sortase"/>
    <property type="match status" value="1"/>
</dbReference>
<dbReference type="InterPro" id="IPR042001">
    <property type="entry name" value="Sortase_F"/>
</dbReference>
<dbReference type="Gene3D" id="2.40.260.10">
    <property type="entry name" value="Sortase"/>
    <property type="match status" value="1"/>
</dbReference>
<dbReference type="OrthoDB" id="525039at2"/>
<dbReference type="PROSITE" id="PS51257">
    <property type="entry name" value="PROKAR_LIPOPROTEIN"/>
    <property type="match status" value="1"/>
</dbReference>